<organism evidence="2">
    <name type="scientific">hydrothermal vent metagenome</name>
    <dbReference type="NCBI Taxonomy" id="652676"/>
    <lineage>
        <taxon>unclassified sequences</taxon>
        <taxon>metagenomes</taxon>
        <taxon>ecological metagenomes</taxon>
    </lineage>
</organism>
<sequence>MKHTAKLTALTMALSIITILVACGGGGSTSTTGIGGSGITTTGTITGFGSVIVNGVKFETTRSSFDIEGSPGTQNDLAIGMVVQVNGVINPDGVTGTATSIVFDDELQGSVNDFATDGLTATFTVLGIAVKVDSKTTYFDPDNGGISINTITNGQFVELSGFFDATGTLIASRIENKNGSDENVELKGNITNLVGTTFTLKGIEIDARTARLEDLPNGLTNNIHVEVKGRFDGTRIIATEVESEEIEYGDREEFEMEGYVTDFTSHSNFKVNGITVDASNNPKMEPSTMQLENNVQIEVEGYFVNGILIATELKMRGGEAEITASVSSINQATNSFTVQFESAQFIDVEITPETEIENGNYLSFLNHLTLSNIVEVEGYQKAVNGTVIIVASEIEIEDFDEDIEVQGVIESDPSLSTIKILGVEFTIDGNTKFKNSEGSYIVQTPDFSNLVTQNSSIIKVEDDYPPDGIADKIEIESP</sequence>
<name>A0A3B0W3N4_9ZZZZ</name>
<dbReference type="AlphaFoldDB" id="A0A3B0W3N4"/>
<gene>
    <name evidence="2" type="ORF">MNBD_GAMMA04-329</name>
</gene>
<evidence type="ECO:0000259" key="1">
    <source>
        <dbReference type="Pfam" id="PF18914"/>
    </source>
</evidence>
<feature type="domain" description="DUF5666" evidence="1">
    <location>
        <begin position="43"/>
        <end position="101"/>
    </location>
</feature>
<protein>
    <recommendedName>
        <fullName evidence="1">DUF5666 domain-containing protein</fullName>
    </recommendedName>
</protein>
<accession>A0A3B0W3N4</accession>
<feature type="domain" description="DUF5666" evidence="1">
    <location>
        <begin position="187"/>
        <end position="242"/>
    </location>
</feature>
<dbReference type="EMBL" id="UOFB01000406">
    <property type="protein sequence ID" value="VAW49871.1"/>
    <property type="molecule type" value="Genomic_DNA"/>
</dbReference>
<feature type="domain" description="DUF5666" evidence="1">
    <location>
        <begin position="406"/>
        <end position="438"/>
    </location>
</feature>
<evidence type="ECO:0000313" key="2">
    <source>
        <dbReference type="EMBL" id="VAW49871.1"/>
    </source>
</evidence>
<feature type="domain" description="DUF5666" evidence="1">
    <location>
        <begin position="117"/>
        <end position="175"/>
    </location>
</feature>
<reference evidence="2" key="1">
    <citation type="submission" date="2018-06" db="EMBL/GenBank/DDBJ databases">
        <authorList>
            <person name="Zhirakovskaya E."/>
        </authorList>
    </citation>
    <scope>NUCLEOTIDE SEQUENCE</scope>
</reference>
<dbReference type="PROSITE" id="PS51257">
    <property type="entry name" value="PROKAR_LIPOPROTEIN"/>
    <property type="match status" value="1"/>
</dbReference>
<feature type="domain" description="DUF5666" evidence="1">
    <location>
        <begin position="326"/>
        <end position="395"/>
    </location>
</feature>
<dbReference type="Pfam" id="PF18914">
    <property type="entry name" value="DUF5666"/>
    <property type="match status" value="6"/>
</dbReference>
<dbReference type="InterPro" id="IPR043724">
    <property type="entry name" value="DUF5666"/>
</dbReference>
<proteinExistence type="predicted"/>
<feature type="domain" description="DUF5666" evidence="1">
    <location>
        <begin position="257"/>
        <end position="313"/>
    </location>
</feature>